<dbReference type="GO" id="GO:0005543">
    <property type="term" value="F:phospholipid binding"/>
    <property type="evidence" value="ECO:0007669"/>
    <property type="project" value="TreeGrafter"/>
</dbReference>
<evidence type="ECO:0000256" key="2">
    <source>
        <dbReference type="ARBA" id="ARBA00007868"/>
    </source>
</evidence>
<keyword evidence="8 11" id="KW-0808">Transferase</keyword>
<dbReference type="OrthoDB" id="9801642at2"/>
<keyword evidence="7 11" id="KW-0328">Glycosyltransferase</keyword>
<evidence type="ECO:0000313" key="12">
    <source>
        <dbReference type="EMBL" id="GGF96803.1"/>
    </source>
</evidence>
<organism evidence="12 13">
    <name type="scientific">Cysteiniphilum litorale</name>
    <dbReference type="NCBI Taxonomy" id="2056700"/>
    <lineage>
        <taxon>Bacteria</taxon>
        <taxon>Pseudomonadati</taxon>
        <taxon>Pseudomonadota</taxon>
        <taxon>Gammaproteobacteria</taxon>
        <taxon>Thiotrichales</taxon>
        <taxon>Fastidiosibacteraceae</taxon>
        <taxon>Cysteiniphilum</taxon>
    </lineage>
</organism>
<comment type="catalytic activity">
    <reaction evidence="10 11">
        <text>a lipid X + a UDP-2-N,3-O-bis[(3R)-3-hydroxyacyl]-alpha-D-glucosamine = a lipid A disaccharide + UDP + H(+)</text>
        <dbReference type="Rhea" id="RHEA:67828"/>
        <dbReference type="ChEBI" id="CHEBI:15378"/>
        <dbReference type="ChEBI" id="CHEBI:58223"/>
        <dbReference type="ChEBI" id="CHEBI:137748"/>
        <dbReference type="ChEBI" id="CHEBI:176338"/>
        <dbReference type="ChEBI" id="CHEBI:176343"/>
        <dbReference type="EC" id="2.4.1.182"/>
    </reaction>
</comment>
<evidence type="ECO:0000313" key="13">
    <source>
        <dbReference type="Proteomes" id="UP000636949"/>
    </source>
</evidence>
<comment type="caution">
    <text evidence="12">The sequence shown here is derived from an EMBL/GenBank/DDBJ whole genome shotgun (WGS) entry which is preliminary data.</text>
</comment>
<protein>
    <recommendedName>
        <fullName evidence="4 11">Lipid-A-disaccharide synthase</fullName>
        <ecNumber evidence="3 11">2.4.1.182</ecNumber>
    </recommendedName>
</protein>
<dbReference type="GO" id="GO:0008915">
    <property type="term" value="F:lipid-A-disaccharide synthase activity"/>
    <property type="evidence" value="ECO:0007669"/>
    <property type="project" value="UniProtKB-UniRule"/>
</dbReference>
<evidence type="ECO:0000256" key="11">
    <source>
        <dbReference type="HAMAP-Rule" id="MF_00392"/>
    </source>
</evidence>
<dbReference type="RefSeq" id="WP_117002409.1">
    <property type="nucleotide sequence ID" value="NZ_BMJS01000011.1"/>
</dbReference>
<dbReference type="GO" id="GO:0009245">
    <property type="term" value="P:lipid A biosynthetic process"/>
    <property type="evidence" value="ECO:0007669"/>
    <property type="project" value="UniProtKB-UniRule"/>
</dbReference>
<dbReference type="AlphaFoldDB" id="A0A8J2Z4E4"/>
<dbReference type="EMBL" id="BMJS01000011">
    <property type="protein sequence ID" value="GGF96803.1"/>
    <property type="molecule type" value="Genomic_DNA"/>
</dbReference>
<comment type="similarity">
    <text evidence="2 11">Belongs to the LpxB family.</text>
</comment>
<evidence type="ECO:0000256" key="8">
    <source>
        <dbReference type="ARBA" id="ARBA00022679"/>
    </source>
</evidence>
<dbReference type="InterPro" id="IPR003835">
    <property type="entry name" value="Glyco_trans_19"/>
</dbReference>
<reference evidence="12" key="2">
    <citation type="submission" date="2020-09" db="EMBL/GenBank/DDBJ databases">
        <authorList>
            <person name="Sun Q."/>
            <person name="Zhou Y."/>
        </authorList>
    </citation>
    <scope>NUCLEOTIDE SEQUENCE</scope>
    <source>
        <strain evidence="12">CGMCC 1.15758</strain>
    </source>
</reference>
<comment type="function">
    <text evidence="1 11">Condensation of UDP-2,3-diacylglucosamine and 2,3-diacylglucosamine-1-phosphate to form lipid A disaccharide, a precursor of lipid A, a phosphorylated glycolipid that anchors the lipopolysaccharide to the outer membrane of the cell.</text>
</comment>
<accession>A0A8J2Z4E4</accession>
<dbReference type="UniPathway" id="UPA00973"/>
<reference evidence="12" key="1">
    <citation type="journal article" date="2014" name="Int. J. Syst. Evol. Microbiol.">
        <title>Complete genome sequence of Corynebacterium casei LMG S-19264T (=DSM 44701T), isolated from a smear-ripened cheese.</title>
        <authorList>
            <consortium name="US DOE Joint Genome Institute (JGI-PGF)"/>
            <person name="Walter F."/>
            <person name="Albersmeier A."/>
            <person name="Kalinowski J."/>
            <person name="Ruckert C."/>
        </authorList>
    </citation>
    <scope>NUCLEOTIDE SEQUENCE</scope>
    <source>
        <strain evidence="12">CGMCC 1.15758</strain>
    </source>
</reference>
<keyword evidence="6 11" id="KW-0441">Lipid A biosynthesis</keyword>
<dbReference type="NCBIfam" id="TIGR00215">
    <property type="entry name" value="lpxB"/>
    <property type="match status" value="1"/>
</dbReference>
<keyword evidence="5 11" id="KW-0444">Lipid biosynthesis</keyword>
<dbReference type="HAMAP" id="MF_00392">
    <property type="entry name" value="LpxB"/>
    <property type="match status" value="1"/>
</dbReference>
<keyword evidence="9 11" id="KW-0443">Lipid metabolism</keyword>
<dbReference type="Proteomes" id="UP000636949">
    <property type="component" value="Unassembled WGS sequence"/>
</dbReference>
<dbReference type="PANTHER" id="PTHR30372">
    <property type="entry name" value="LIPID-A-DISACCHARIDE SYNTHASE"/>
    <property type="match status" value="1"/>
</dbReference>
<sequence length="378" mass="42631">MRIMLVAGELSGDQLGAGVVRLLKQHYPHAILEGIGGQQMIDAGLKSLYPIETLSVMGLFEVLKHLPAILKVRKGIIKHCQDNPPDIYIGIDAPDFNLPIEAKLKARGIKTAHYVSPSVWAWREGRMKKIKRATDVVFAILPFEEAFYQKHKHKAIFVGHPLANKVPMNEDTVGARKQLDINTNPNRKVIALLPGSRTQEVIRILPVFLHSIAQLKRQGYEFDTLLPVAKESLYGEINKHQELLDKLNIQKFNGNAHMVLQACDFALVASGTAALETMLYKKPMVIGYQMSTITAAIVKHMLKTKFVGLPNILADKEIVPELLQKNFTANQITHELKRFFDDQAYTQEIKATFHRLHQLLMRDADRKVSDEIINLLDS</sequence>
<gene>
    <name evidence="11 12" type="primary">lpxB</name>
    <name evidence="12" type="ORF">GCM10010995_12590</name>
</gene>
<evidence type="ECO:0000256" key="5">
    <source>
        <dbReference type="ARBA" id="ARBA00022516"/>
    </source>
</evidence>
<dbReference type="SUPFAM" id="SSF53756">
    <property type="entry name" value="UDP-Glycosyltransferase/glycogen phosphorylase"/>
    <property type="match status" value="1"/>
</dbReference>
<evidence type="ECO:0000256" key="6">
    <source>
        <dbReference type="ARBA" id="ARBA00022556"/>
    </source>
</evidence>
<proteinExistence type="inferred from homology"/>
<comment type="pathway">
    <text evidence="11">Bacterial outer membrane biogenesis; LPS lipid A biosynthesis.</text>
</comment>
<dbReference type="GO" id="GO:0016020">
    <property type="term" value="C:membrane"/>
    <property type="evidence" value="ECO:0007669"/>
    <property type="project" value="GOC"/>
</dbReference>
<name>A0A8J2Z4E4_9GAMM</name>
<evidence type="ECO:0000256" key="9">
    <source>
        <dbReference type="ARBA" id="ARBA00023098"/>
    </source>
</evidence>
<dbReference type="Pfam" id="PF02684">
    <property type="entry name" value="LpxB"/>
    <property type="match status" value="1"/>
</dbReference>
<evidence type="ECO:0000256" key="4">
    <source>
        <dbReference type="ARBA" id="ARBA00020902"/>
    </source>
</evidence>
<dbReference type="EC" id="2.4.1.182" evidence="3 11"/>
<evidence type="ECO:0000256" key="7">
    <source>
        <dbReference type="ARBA" id="ARBA00022676"/>
    </source>
</evidence>
<evidence type="ECO:0000256" key="10">
    <source>
        <dbReference type="ARBA" id="ARBA00048975"/>
    </source>
</evidence>
<keyword evidence="13" id="KW-1185">Reference proteome</keyword>
<evidence type="ECO:0000256" key="3">
    <source>
        <dbReference type="ARBA" id="ARBA00012687"/>
    </source>
</evidence>
<evidence type="ECO:0000256" key="1">
    <source>
        <dbReference type="ARBA" id="ARBA00002056"/>
    </source>
</evidence>
<dbReference type="PANTHER" id="PTHR30372:SF4">
    <property type="entry name" value="LIPID-A-DISACCHARIDE SYNTHASE, MITOCHONDRIAL-RELATED"/>
    <property type="match status" value="1"/>
</dbReference>